<reference evidence="1 2" key="1">
    <citation type="submission" date="2023-11" db="EMBL/GenBank/DDBJ databases">
        <authorList>
            <person name="Cook R."/>
            <person name="Crisci M."/>
            <person name="Pye H."/>
            <person name="Adriaenssens E."/>
            <person name="Santini J."/>
        </authorList>
    </citation>
    <scope>NUCLEOTIDE SEQUENCE [LARGE SCALE GENOMIC DNA]</scope>
    <source>
        <strain evidence="1">Lak_Megaphage_Sonny</strain>
    </source>
</reference>
<sequence>MKKFIFMTLAVIAFLFTACKGNVNEPVKEDPNDSTKTDTTAVVARYDYEPEADTTIIYDPDGIIGYYNDSTRTFSIDIVNGYGYILNIIANYNSDSTRYFGDFTVDSVAAPNTVMHSNGWVFDSENDSVGAPTPTCAYKYMTGTASNSIIDTAAGVYYVVSGSMTITDSTMTADFKSKNGSTLKVEYPKEILWVDANKFENIRRR</sequence>
<organism evidence="1 2">
    <name type="scientific">phage Lak_Megaphage_Sonny</name>
    <dbReference type="NCBI Taxonomy" id="3109229"/>
    <lineage>
        <taxon>Viruses</taxon>
        <taxon>Duplodnaviria</taxon>
        <taxon>Heunggongvirae</taxon>
        <taxon>Uroviricota</taxon>
        <taxon>Caudoviricetes</taxon>
        <taxon>Caudoviricetes code 15 clade</taxon>
    </lineage>
</organism>
<protein>
    <recommendedName>
        <fullName evidence="3">Lipoprotein</fullName>
    </recommendedName>
</protein>
<dbReference type="PROSITE" id="PS51257">
    <property type="entry name" value="PROKAR_LIPOPROTEIN"/>
    <property type="match status" value="1"/>
</dbReference>
<evidence type="ECO:0000313" key="1">
    <source>
        <dbReference type="EMBL" id="WQJ53641.1"/>
    </source>
</evidence>
<dbReference type="Proteomes" id="UP001358193">
    <property type="component" value="Segment"/>
</dbReference>
<proteinExistence type="predicted"/>
<accession>A0ABZ0Z3J4</accession>
<evidence type="ECO:0008006" key="3">
    <source>
        <dbReference type="Google" id="ProtNLM"/>
    </source>
</evidence>
<name>A0ABZ0Z3J4_9CAUD</name>
<keyword evidence="2" id="KW-1185">Reference proteome</keyword>
<dbReference type="EMBL" id="OR769223">
    <property type="protein sequence ID" value="WQJ53641.1"/>
    <property type="molecule type" value="Genomic_DNA"/>
</dbReference>
<evidence type="ECO:0000313" key="2">
    <source>
        <dbReference type="Proteomes" id="UP001358193"/>
    </source>
</evidence>